<dbReference type="InterPro" id="IPR017871">
    <property type="entry name" value="ABC_transporter-like_CS"/>
</dbReference>
<evidence type="ECO:0000256" key="2">
    <source>
        <dbReference type="ARBA" id="ARBA00022741"/>
    </source>
</evidence>
<evidence type="ECO:0000256" key="1">
    <source>
        <dbReference type="ARBA" id="ARBA00022448"/>
    </source>
</evidence>
<proteinExistence type="predicted"/>
<keyword evidence="3 7" id="KW-0067">ATP-binding</keyword>
<keyword evidence="1" id="KW-0813">Transport</keyword>
<dbReference type="SMART" id="SM00382">
    <property type="entry name" value="AAA"/>
    <property type="match status" value="1"/>
</dbReference>
<organism evidence="7 8">
    <name type="scientific">Acetobacter garciniae</name>
    <dbReference type="NCBI Taxonomy" id="2817435"/>
    <lineage>
        <taxon>Bacteria</taxon>
        <taxon>Pseudomonadati</taxon>
        <taxon>Pseudomonadota</taxon>
        <taxon>Alphaproteobacteria</taxon>
        <taxon>Acetobacterales</taxon>
        <taxon>Acetobacteraceae</taxon>
        <taxon>Acetobacter</taxon>
    </lineage>
</organism>
<dbReference type="RefSeq" id="WP_207843935.1">
    <property type="nucleotide sequence ID" value="NZ_JAFVMH010000001.1"/>
</dbReference>
<comment type="function">
    <text evidence="5">Part of the ABC transporter complex HmuTUV involved in hemin import. Responsible for energy coupling to the transport system.</text>
</comment>
<reference evidence="7" key="1">
    <citation type="submission" date="2021-03" db="EMBL/GenBank/DDBJ databases">
        <title>The complete genome sequence of Acetobacter sp. TBRC 12339.</title>
        <authorList>
            <person name="Charoenyingcharoen P."/>
            <person name="Yukphan P."/>
        </authorList>
    </citation>
    <scope>NUCLEOTIDE SEQUENCE</scope>
    <source>
        <strain evidence="7">TBRC 12339</strain>
    </source>
</reference>
<dbReference type="AlphaFoldDB" id="A0A939HL02"/>
<dbReference type="GO" id="GO:0005524">
    <property type="term" value="F:ATP binding"/>
    <property type="evidence" value="ECO:0007669"/>
    <property type="project" value="UniProtKB-KW"/>
</dbReference>
<dbReference type="EMBL" id="JAFVMH010000001">
    <property type="protein sequence ID" value="MBO1323564.1"/>
    <property type="molecule type" value="Genomic_DNA"/>
</dbReference>
<evidence type="ECO:0000256" key="5">
    <source>
        <dbReference type="ARBA" id="ARBA00037066"/>
    </source>
</evidence>
<dbReference type="Gene3D" id="3.40.50.300">
    <property type="entry name" value="P-loop containing nucleotide triphosphate hydrolases"/>
    <property type="match status" value="1"/>
</dbReference>
<gene>
    <name evidence="7" type="ORF">J2D77_00135</name>
</gene>
<evidence type="ECO:0000256" key="4">
    <source>
        <dbReference type="ARBA" id="ARBA00022967"/>
    </source>
</evidence>
<keyword evidence="8" id="KW-1185">Reference proteome</keyword>
<keyword evidence="4" id="KW-1278">Translocase</keyword>
<accession>A0A939HL02</accession>
<dbReference type="SUPFAM" id="SSF52540">
    <property type="entry name" value="P-loop containing nucleoside triphosphate hydrolases"/>
    <property type="match status" value="1"/>
</dbReference>
<evidence type="ECO:0000313" key="8">
    <source>
        <dbReference type="Proteomes" id="UP000664073"/>
    </source>
</evidence>
<dbReference type="PROSITE" id="PS00211">
    <property type="entry name" value="ABC_TRANSPORTER_1"/>
    <property type="match status" value="1"/>
</dbReference>
<dbReference type="GO" id="GO:0016887">
    <property type="term" value="F:ATP hydrolysis activity"/>
    <property type="evidence" value="ECO:0007669"/>
    <property type="project" value="InterPro"/>
</dbReference>
<dbReference type="PROSITE" id="PS50893">
    <property type="entry name" value="ABC_TRANSPORTER_2"/>
    <property type="match status" value="1"/>
</dbReference>
<comment type="caution">
    <text evidence="7">The sequence shown here is derived from an EMBL/GenBank/DDBJ whole genome shotgun (WGS) entry which is preliminary data.</text>
</comment>
<dbReference type="InterPro" id="IPR027417">
    <property type="entry name" value="P-loop_NTPase"/>
</dbReference>
<sequence>MLMADDISYAVGGTPLLSHVSAAFPASRVTGIIGPNGAGKSTLLRIAAGLLAPGAGQVSCMGEGLAGMTLARRARHLAYMPQDMPTLPPMPVREVASLGRLPYGESPAQALHHLAVTQALDKVGLTGLAHRLANQLSGGERARLMLARALAMQTPILLADEPVAALDPAHALAVMGVFAGLAASGRCVVVVLHDLLLATRFCDTLIMMKDGHILHQLAPAHLTDAMVRQTYGVTSRRVDGAFVPWDLCTTDPSDQTR</sequence>
<dbReference type="Proteomes" id="UP000664073">
    <property type="component" value="Unassembled WGS sequence"/>
</dbReference>
<dbReference type="InterPro" id="IPR003439">
    <property type="entry name" value="ABC_transporter-like_ATP-bd"/>
</dbReference>
<dbReference type="CDD" id="cd03214">
    <property type="entry name" value="ABC_Iron-Siderophores_B12_Hemin"/>
    <property type="match status" value="1"/>
</dbReference>
<feature type="domain" description="ABC transporter" evidence="6">
    <location>
        <begin position="2"/>
        <end position="235"/>
    </location>
</feature>
<keyword evidence="2" id="KW-0547">Nucleotide-binding</keyword>
<evidence type="ECO:0000256" key="3">
    <source>
        <dbReference type="ARBA" id="ARBA00022840"/>
    </source>
</evidence>
<dbReference type="PANTHER" id="PTHR42794">
    <property type="entry name" value="HEMIN IMPORT ATP-BINDING PROTEIN HMUV"/>
    <property type="match status" value="1"/>
</dbReference>
<dbReference type="Pfam" id="PF00005">
    <property type="entry name" value="ABC_tran"/>
    <property type="match status" value="1"/>
</dbReference>
<name>A0A939HL02_9PROT</name>
<evidence type="ECO:0000313" key="7">
    <source>
        <dbReference type="EMBL" id="MBO1323564.1"/>
    </source>
</evidence>
<dbReference type="PANTHER" id="PTHR42794:SF1">
    <property type="entry name" value="HEMIN IMPORT ATP-BINDING PROTEIN HMUV"/>
    <property type="match status" value="1"/>
</dbReference>
<protein>
    <submittedName>
        <fullName evidence="7">ABC transporter ATP-binding protein</fullName>
    </submittedName>
</protein>
<evidence type="ECO:0000259" key="6">
    <source>
        <dbReference type="PROSITE" id="PS50893"/>
    </source>
</evidence>
<dbReference type="InterPro" id="IPR003593">
    <property type="entry name" value="AAA+_ATPase"/>
</dbReference>